<reference evidence="9 10" key="1">
    <citation type="submission" date="2017-02" db="EMBL/GenBank/DDBJ databases">
        <authorList>
            <person name="Peterson S.W."/>
        </authorList>
    </citation>
    <scope>NUCLEOTIDE SEQUENCE [LARGE SCALE GENOMIC DNA]</scope>
    <source>
        <strain evidence="10">type strain: NCCB 100098</strain>
    </source>
</reference>
<dbReference type="PANTHER" id="PTHR47637:SF1">
    <property type="entry name" value="CHAPERONE SURA"/>
    <property type="match status" value="1"/>
</dbReference>
<evidence type="ECO:0000256" key="5">
    <source>
        <dbReference type="ARBA" id="ARBA00023186"/>
    </source>
</evidence>
<evidence type="ECO:0000256" key="1">
    <source>
        <dbReference type="ARBA" id="ARBA00022729"/>
    </source>
</evidence>
<protein>
    <recommendedName>
        <fullName evidence="7">Chaperone SurA</fullName>
    </recommendedName>
    <alternativeName>
        <fullName evidence="7">Peptidyl-prolyl cis-trans isomerase SurA</fullName>
        <shortName evidence="7">PPIase SurA</shortName>
        <ecNumber evidence="7">5.2.1.8</ecNumber>
    </alternativeName>
    <alternativeName>
        <fullName evidence="7">Rotamase SurA</fullName>
    </alternativeName>
</protein>
<keyword evidence="6 7" id="KW-0413">Isomerase</keyword>
<organism evidence="9 10">
    <name type="scientific">Photobacterium piscicola</name>
    <dbReference type="NCBI Taxonomy" id="1378299"/>
    <lineage>
        <taxon>Bacteria</taxon>
        <taxon>Pseudomonadati</taxon>
        <taxon>Pseudomonadota</taxon>
        <taxon>Gammaproteobacteria</taxon>
        <taxon>Vibrionales</taxon>
        <taxon>Vibrionaceae</taxon>
        <taxon>Photobacterium</taxon>
    </lineage>
</organism>
<dbReference type="InterPro" id="IPR015391">
    <property type="entry name" value="SurA_N"/>
</dbReference>
<dbReference type="InterPro" id="IPR023034">
    <property type="entry name" value="PPIase_SurA"/>
</dbReference>
<comment type="catalytic activity">
    <reaction evidence="7">
        <text>[protein]-peptidylproline (omega=180) = [protein]-peptidylproline (omega=0)</text>
        <dbReference type="Rhea" id="RHEA:16237"/>
        <dbReference type="Rhea" id="RHEA-COMP:10747"/>
        <dbReference type="Rhea" id="RHEA-COMP:10748"/>
        <dbReference type="ChEBI" id="CHEBI:83833"/>
        <dbReference type="ChEBI" id="CHEBI:83834"/>
        <dbReference type="EC" id="5.2.1.8"/>
    </reaction>
</comment>
<feature type="chain" id="PRO_5010593518" description="Chaperone SurA" evidence="7">
    <location>
        <begin position="39"/>
        <end position="451"/>
    </location>
</feature>
<dbReference type="SUPFAM" id="SSF109998">
    <property type="entry name" value="Triger factor/SurA peptide-binding domain-like"/>
    <property type="match status" value="1"/>
</dbReference>
<dbReference type="Pfam" id="PF09312">
    <property type="entry name" value="SurA_N"/>
    <property type="match status" value="1"/>
</dbReference>
<dbReference type="EMBL" id="FUZI01000007">
    <property type="protein sequence ID" value="SKC33652.1"/>
    <property type="molecule type" value="Genomic_DNA"/>
</dbReference>
<dbReference type="InterPro" id="IPR027304">
    <property type="entry name" value="Trigger_fact/SurA_dom_sf"/>
</dbReference>
<feature type="domain" description="PpiC" evidence="8">
    <location>
        <begin position="301"/>
        <end position="401"/>
    </location>
</feature>
<dbReference type="SUPFAM" id="SSF54534">
    <property type="entry name" value="FKBP-like"/>
    <property type="match status" value="2"/>
</dbReference>
<comment type="domain">
    <text evidence="7">The PPIase activity resides only in the second parvulin domain. The N-terminal region and the C-terminal tail are necessary and sufficient for the chaperone activity of SurA. The PPIase activity is dispensable for SurA to function as a chaperone. The N-terminal region and the C-terminal tail are also required for porin recognition.</text>
</comment>
<keyword evidence="4 7" id="KW-0697">Rotamase</keyword>
<dbReference type="InterPro" id="IPR050280">
    <property type="entry name" value="OMP_Chaperone_SurA"/>
</dbReference>
<name>A0A1T5I3N0_9GAMM</name>
<dbReference type="EC" id="5.2.1.8" evidence="7"/>
<evidence type="ECO:0000259" key="8">
    <source>
        <dbReference type="PROSITE" id="PS50198"/>
    </source>
</evidence>
<evidence type="ECO:0000256" key="4">
    <source>
        <dbReference type="ARBA" id="ARBA00023110"/>
    </source>
</evidence>
<dbReference type="PANTHER" id="PTHR47637">
    <property type="entry name" value="CHAPERONE SURA"/>
    <property type="match status" value="1"/>
</dbReference>
<dbReference type="GO" id="GO:0050821">
    <property type="term" value="P:protein stabilization"/>
    <property type="evidence" value="ECO:0007669"/>
    <property type="project" value="InterPro"/>
</dbReference>
<dbReference type="AlphaFoldDB" id="A0A1T5I3N0"/>
<accession>A0A1T5I3N0</accession>
<keyword evidence="1 7" id="KW-0732">Signal</keyword>
<dbReference type="GO" id="GO:0003755">
    <property type="term" value="F:peptidyl-prolyl cis-trans isomerase activity"/>
    <property type="evidence" value="ECO:0007669"/>
    <property type="project" value="UniProtKB-UniRule"/>
</dbReference>
<dbReference type="InterPro" id="IPR046357">
    <property type="entry name" value="PPIase_dom_sf"/>
</dbReference>
<sequence precursor="true">MIVAVINIATQHDGLSMKKWKYSALSVMLMGMTATAVAAPQLQELNQIVTTVNDGVILQSDVNAMLKTVHLNAAAEGQQLPPNNILRQQVMDKLIMENLQIQQAKQLGLRIDDSQLDQAVADVAKQRKMTVTQLRQDLASAGISYPMFREQLRNDMLASEARTIIVRKRVNILPQEVDNLAAQLAKQTQQNVQYNISQIQIAVNDDADKATREKAKQEADKIYAEIKQGANFAELAYRYSKGPKALKGGEWGWMSKEEMPTIFADQIKTSSKDSVIGPFRSGVGYHILKINDVKGMPTVSVVEVKARHILIKTSVILSDAAAKKELQQIRQKIISGKETFAAAAKQYSADPGSAANGGQLGWQVPSIYAPAFEKEVETLPVDQISQPFKSQFGWHIVEVEGRRNVDRTEAALKNRAAQILFNRKFNEEAQTWLQDLRAGAYIEQMNKVNNG</sequence>
<dbReference type="Gene3D" id="1.10.4030.10">
    <property type="entry name" value="Porin chaperone SurA, peptide-binding domain"/>
    <property type="match status" value="1"/>
</dbReference>
<dbReference type="Pfam" id="PF13616">
    <property type="entry name" value="Rotamase_3"/>
    <property type="match status" value="1"/>
</dbReference>
<evidence type="ECO:0000313" key="9">
    <source>
        <dbReference type="EMBL" id="SKC33652.1"/>
    </source>
</evidence>
<dbReference type="InterPro" id="IPR023058">
    <property type="entry name" value="PPIase_PpiC_CS"/>
</dbReference>
<dbReference type="GO" id="GO:0043165">
    <property type="term" value="P:Gram-negative-bacterium-type cell outer membrane assembly"/>
    <property type="evidence" value="ECO:0007669"/>
    <property type="project" value="InterPro"/>
</dbReference>
<keyword evidence="2 7" id="KW-0677">Repeat</keyword>
<dbReference type="GO" id="GO:0006457">
    <property type="term" value="P:protein folding"/>
    <property type="evidence" value="ECO:0007669"/>
    <property type="project" value="UniProtKB-UniRule"/>
</dbReference>
<comment type="function">
    <text evidence="7">Chaperone involved in the correct folding and assembly of outer membrane proteins. Recognizes specific patterns of aromatic residues and the orientation of their side chains, which are found more frequently in integral outer membrane proteins. May act in both early periplasmic and late outer membrane-associated steps of protein maturation.</text>
</comment>
<comment type="subcellular location">
    <subcellularLocation>
        <location evidence="7">Periplasm</location>
    </subcellularLocation>
    <text evidence="7">Is capable of associating with the outer membrane.</text>
</comment>
<proteinExistence type="inferred from homology"/>
<feature type="domain" description="PpiC" evidence="8">
    <location>
        <begin position="191"/>
        <end position="292"/>
    </location>
</feature>
<dbReference type="Gene3D" id="3.10.50.40">
    <property type="match status" value="2"/>
</dbReference>
<evidence type="ECO:0000256" key="6">
    <source>
        <dbReference type="ARBA" id="ARBA00023235"/>
    </source>
</evidence>
<keyword evidence="5 7" id="KW-0143">Chaperone</keyword>
<evidence type="ECO:0000256" key="3">
    <source>
        <dbReference type="ARBA" id="ARBA00022764"/>
    </source>
</evidence>
<dbReference type="NCBIfam" id="NF008038">
    <property type="entry name" value="PRK10770.1"/>
    <property type="match status" value="1"/>
</dbReference>
<keyword evidence="3 7" id="KW-0574">Periplasm</keyword>
<gene>
    <name evidence="7 9" type="primary">surA</name>
    <name evidence="9" type="ORF">CZ809_03250</name>
</gene>
<dbReference type="GO" id="GO:0030288">
    <property type="term" value="C:outer membrane-bounded periplasmic space"/>
    <property type="evidence" value="ECO:0007669"/>
    <property type="project" value="InterPro"/>
</dbReference>
<dbReference type="HAMAP" id="MF_01183">
    <property type="entry name" value="Chaperone_SurA"/>
    <property type="match status" value="1"/>
</dbReference>
<dbReference type="PROSITE" id="PS50198">
    <property type="entry name" value="PPIC_PPIASE_2"/>
    <property type="match status" value="2"/>
</dbReference>
<evidence type="ECO:0000313" key="10">
    <source>
        <dbReference type="Proteomes" id="UP000189966"/>
    </source>
</evidence>
<dbReference type="PROSITE" id="PS01096">
    <property type="entry name" value="PPIC_PPIASE_1"/>
    <property type="match status" value="1"/>
</dbReference>
<dbReference type="GO" id="GO:0051082">
    <property type="term" value="F:unfolded protein binding"/>
    <property type="evidence" value="ECO:0007669"/>
    <property type="project" value="UniProtKB-UniRule"/>
</dbReference>
<evidence type="ECO:0000256" key="7">
    <source>
        <dbReference type="HAMAP-Rule" id="MF_01183"/>
    </source>
</evidence>
<dbReference type="Proteomes" id="UP000189966">
    <property type="component" value="Unassembled WGS sequence"/>
</dbReference>
<dbReference type="GO" id="GO:0042277">
    <property type="term" value="F:peptide binding"/>
    <property type="evidence" value="ECO:0007669"/>
    <property type="project" value="InterPro"/>
</dbReference>
<evidence type="ECO:0000256" key="2">
    <source>
        <dbReference type="ARBA" id="ARBA00022737"/>
    </source>
</evidence>
<dbReference type="InterPro" id="IPR000297">
    <property type="entry name" value="PPIase_PpiC"/>
</dbReference>
<feature type="signal peptide" evidence="7">
    <location>
        <begin position="1"/>
        <end position="38"/>
    </location>
</feature>
<dbReference type="Pfam" id="PF00639">
    <property type="entry name" value="Rotamase"/>
    <property type="match status" value="1"/>
</dbReference>